<dbReference type="AlphaFoldDB" id="A0AAN6X1T7"/>
<dbReference type="PANTHER" id="PTHR13475">
    <property type="entry name" value="NEUGRIN"/>
    <property type="match status" value="1"/>
</dbReference>
<evidence type="ECO:0000313" key="7">
    <source>
        <dbReference type="EMBL" id="KAK4189942.1"/>
    </source>
</evidence>
<protein>
    <recommendedName>
        <fullName evidence="4">Required for respiratory growth protein 9, mitochondrial</fullName>
    </recommendedName>
</protein>
<feature type="compositionally biased region" description="Basic and acidic residues" evidence="6">
    <location>
        <begin position="232"/>
        <end position="242"/>
    </location>
</feature>
<dbReference type="PANTHER" id="PTHR13475:SF3">
    <property type="entry name" value="NEUGRIN"/>
    <property type="match status" value="1"/>
</dbReference>
<evidence type="ECO:0000256" key="5">
    <source>
        <dbReference type="ARBA" id="ARBA00022946"/>
    </source>
</evidence>
<reference evidence="7" key="2">
    <citation type="submission" date="2023-05" db="EMBL/GenBank/DDBJ databases">
        <authorList>
            <consortium name="Lawrence Berkeley National Laboratory"/>
            <person name="Steindorff A."/>
            <person name="Hensen N."/>
            <person name="Bonometti L."/>
            <person name="Westerberg I."/>
            <person name="Brannstrom I.O."/>
            <person name="Guillou S."/>
            <person name="Cros-Aarteil S."/>
            <person name="Calhoun S."/>
            <person name="Haridas S."/>
            <person name="Kuo A."/>
            <person name="Mondo S."/>
            <person name="Pangilinan J."/>
            <person name="Riley R."/>
            <person name="Labutti K."/>
            <person name="Andreopoulos B."/>
            <person name="Lipzen A."/>
            <person name="Chen C."/>
            <person name="Yanf M."/>
            <person name="Daum C."/>
            <person name="Ng V."/>
            <person name="Clum A."/>
            <person name="Ohm R."/>
            <person name="Martin F."/>
            <person name="Silar P."/>
            <person name="Natvig D."/>
            <person name="Lalanne C."/>
            <person name="Gautier V."/>
            <person name="Ament-Velasquez S.L."/>
            <person name="Kruys A."/>
            <person name="Hutchinson M.I."/>
            <person name="Powell A.J."/>
            <person name="Barry K."/>
            <person name="Miller A.N."/>
            <person name="Grigoriev I.V."/>
            <person name="Debuchy R."/>
            <person name="Gladieux P."/>
            <person name="Thoren M.H."/>
            <person name="Johannesson H."/>
        </authorList>
    </citation>
    <scope>NUCLEOTIDE SEQUENCE</scope>
    <source>
        <strain evidence="7">PSN309</strain>
    </source>
</reference>
<evidence type="ECO:0000256" key="4">
    <source>
        <dbReference type="ARBA" id="ARBA00013566"/>
    </source>
</evidence>
<dbReference type="GO" id="GO:0005739">
    <property type="term" value="C:mitochondrion"/>
    <property type="evidence" value="ECO:0007669"/>
    <property type="project" value="UniProtKB-SubCell"/>
</dbReference>
<dbReference type="GO" id="GO:0005634">
    <property type="term" value="C:nucleus"/>
    <property type="evidence" value="ECO:0007669"/>
    <property type="project" value="TreeGrafter"/>
</dbReference>
<feature type="compositionally biased region" description="Basic residues" evidence="6">
    <location>
        <begin position="178"/>
        <end position="188"/>
    </location>
</feature>
<gene>
    <name evidence="7" type="ORF">QBC35DRAFT_116391</name>
</gene>
<comment type="caution">
    <text evidence="7">The sequence shown here is derived from an EMBL/GenBank/DDBJ whole genome shotgun (WGS) entry which is preliminary data.</text>
</comment>
<organism evidence="7 8">
    <name type="scientific">Podospora australis</name>
    <dbReference type="NCBI Taxonomy" id="1536484"/>
    <lineage>
        <taxon>Eukaryota</taxon>
        <taxon>Fungi</taxon>
        <taxon>Dikarya</taxon>
        <taxon>Ascomycota</taxon>
        <taxon>Pezizomycotina</taxon>
        <taxon>Sordariomycetes</taxon>
        <taxon>Sordariomycetidae</taxon>
        <taxon>Sordariales</taxon>
        <taxon>Podosporaceae</taxon>
        <taxon>Podospora</taxon>
    </lineage>
</organism>
<proteinExistence type="inferred from homology"/>
<accession>A0AAN6X1T7</accession>
<evidence type="ECO:0000256" key="1">
    <source>
        <dbReference type="ARBA" id="ARBA00003548"/>
    </source>
</evidence>
<evidence type="ECO:0000256" key="6">
    <source>
        <dbReference type="SAM" id="MobiDB-lite"/>
    </source>
</evidence>
<name>A0AAN6X1T7_9PEZI</name>
<feature type="region of interest" description="Disordered" evidence="6">
    <location>
        <begin position="375"/>
        <end position="400"/>
    </location>
</feature>
<sequence>MSTCCRTAALRIFVRSITQIHVPAIAKGLPQTCSTLSRTQRYSNLQRVLPTLGSCYQANSLHTSCVRNNAQPAAYGRPQQPEDGPPPGFRAEIHTDSHSATGTQTAGDGENAEAKPMGKWARKKARLARERAEAIARGDIPPDEEVQTKPPKQESTQTEVKAVNSADTPQPKKNGIWARKKARTRRAHTAGYRTKPKPAAAKSAEARSTQTKEQEEEAKAAADRIKRRKEKKEKQKAAKKEVDNWVPPRKEHWMVQKVALKEKFPEGWTPRKKLSPDALAGIKALHAQFPNEFTTAKLAEKFEVSPEAIRRILKSKWSPSAEEEEERQNRWFNRGKRVWAQWAEIGRKPPARWRAEGVTRHPIWNRPKAERGRIRVSARSRTAVRIEQAGTGPSKTEQRAGVRLQKRMTNSFLG</sequence>
<feature type="compositionally biased region" description="Basic and acidic residues" evidence="6">
    <location>
        <begin position="210"/>
        <end position="224"/>
    </location>
</feature>
<feature type="region of interest" description="Disordered" evidence="6">
    <location>
        <begin position="72"/>
        <end position="242"/>
    </location>
</feature>
<reference evidence="7" key="1">
    <citation type="journal article" date="2023" name="Mol. Phylogenet. Evol.">
        <title>Genome-scale phylogeny and comparative genomics of the fungal order Sordariales.</title>
        <authorList>
            <person name="Hensen N."/>
            <person name="Bonometti L."/>
            <person name="Westerberg I."/>
            <person name="Brannstrom I.O."/>
            <person name="Guillou S."/>
            <person name="Cros-Aarteil S."/>
            <person name="Calhoun S."/>
            <person name="Haridas S."/>
            <person name="Kuo A."/>
            <person name="Mondo S."/>
            <person name="Pangilinan J."/>
            <person name="Riley R."/>
            <person name="LaButti K."/>
            <person name="Andreopoulos B."/>
            <person name="Lipzen A."/>
            <person name="Chen C."/>
            <person name="Yan M."/>
            <person name="Daum C."/>
            <person name="Ng V."/>
            <person name="Clum A."/>
            <person name="Steindorff A."/>
            <person name="Ohm R.A."/>
            <person name="Martin F."/>
            <person name="Silar P."/>
            <person name="Natvig D.O."/>
            <person name="Lalanne C."/>
            <person name="Gautier V."/>
            <person name="Ament-Velasquez S.L."/>
            <person name="Kruys A."/>
            <person name="Hutchinson M.I."/>
            <person name="Powell A.J."/>
            <person name="Barry K."/>
            <person name="Miller A.N."/>
            <person name="Grigoriev I.V."/>
            <person name="Debuchy R."/>
            <person name="Gladieux P."/>
            <person name="Hiltunen Thoren M."/>
            <person name="Johannesson H."/>
        </authorList>
    </citation>
    <scope>NUCLEOTIDE SEQUENCE</scope>
    <source>
        <strain evidence="7">PSN309</strain>
    </source>
</reference>
<dbReference type="EMBL" id="MU864370">
    <property type="protein sequence ID" value="KAK4189942.1"/>
    <property type="molecule type" value="Genomic_DNA"/>
</dbReference>
<feature type="compositionally biased region" description="Basic and acidic residues" evidence="6">
    <location>
        <begin position="127"/>
        <end position="136"/>
    </location>
</feature>
<comment type="subcellular location">
    <subcellularLocation>
        <location evidence="2">Mitochondrion</location>
    </subcellularLocation>
</comment>
<feature type="compositionally biased region" description="Low complexity" evidence="6">
    <location>
        <begin position="197"/>
        <end position="209"/>
    </location>
</feature>
<dbReference type="Proteomes" id="UP001302126">
    <property type="component" value="Unassembled WGS sequence"/>
</dbReference>
<evidence type="ECO:0000256" key="3">
    <source>
        <dbReference type="ARBA" id="ARBA00010895"/>
    </source>
</evidence>
<comment type="function">
    <text evidence="1">Required for respiratory activity and maintenance and expression of the mitochondrial genome.</text>
</comment>
<dbReference type="Pfam" id="PF06413">
    <property type="entry name" value="Neugrin"/>
    <property type="match status" value="1"/>
</dbReference>
<evidence type="ECO:0000313" key="8">
    <source>
        <dbReference type="Proteomes" id="UP001302126"/>
    </source>
</evidence>
<dbReference type="InterPro" id="IPR010487">
    <property type="entry name" value="NGRN/Rrg9"/>
</dbReference>
<evidence type="ECO:0000256" key="2">
    <source>
        <dbReference type="ARBA" id="ARBA00004173"/>
    </source>
</evidence>
<keyword evidence="8" id="KW-1185">Reference proteome</keyword>
<keyword evidence="5" id="KW-0809">Transit peptide</keyword>
<comment type="similarity">
    <text evidence="3">Belongs to the RRG9 family.</text>
</comment>